<dbReference type="InterPro" id="IPR036291">
    <property type="entry name" value="NAD(P)-bd_dom_sf"/>
</dbReference>
<dbReference type="Gene3D" id="3.90.25.10">
    <property type="entry name" value="UDP-galactose 4-epimerase, domain 1"/>
    <property type="match status" value="1"/>
</dbReference>
<organism evidence="4 5">
    <name type="scientific">Polytolypa hystricis (strain UAMH7299)</name>
    <dbReference type="NCBI Taxonomy" id="1447883"/>
    <lineage>
        <taxon>Eukaryota</taxon>
        <taxon>Fungi</taxon>
        <taxon>Dikarya</taxon>
        <taxon>Ascomycota</taxon>
        <taxon>Pezizomycotina</taxon>
        <taxon>Eurotiomycetes</taxon>
        <taxon>Eurotiomycetidae</taxon>
        <taxon>Onygenales</taxon>
        <taxon>Onygenales incertae sedis</taxon>
        <taxon>Polytolypa</taxon>
    </lineage>
</organism>
<name>A0A2B7Z173_POLH7</name>
<dbReference type="InterPro" id="IPR045312">
    <property type="entry name" value="PCBER-like"/>
</dbReference>
<dbReference type="InterPro" id="IPR008030">
    <property type="entry name" value="NmrA-like"/>
</dbReference>
<keyword evidence="5" id="KW-1185">Reference proteome</keyword>
<evidence type="ECO:0000259" key="3">
    <source>
        <dbReference type="Pfam" id="PF05368"/>
    </source>
</evidence>
<dbReference type="Pfam" id="PF05368">
    <property type="entry name" value="NmrA"/>
    <property type="match status" value="1"/>
</dbReference>
<evidence type="ECO:0000256" key="2">
    <source>
        <dbReference type="ARBA" id="ARBA00023002"/>
    </source>
</evidence>
<proteinExistence type="predicted"/>
<evidence type="ECO:0000313" key="4">
    <source>
        <dbReference type="EMBL" id="PGH27345.1"/>
    </source>
</evidence>
<evidence type="ECO:0000313" key="5">
    <source>
        <dbReference type="Proteomes" id="UP000224634"/>
    </source>
</evidence>
<dbReference type="InterPro" id="IPR051609">
    <property type="entry name" value="NmrA/Isoflavone_reductase-like"/>
</dbReference>
<dbReference type="CDD" id="cd05259">
    <property type="entry name" value="PCBER_SDR_a"/>
    <property type="match status" value="1"/>
</dbReference>
<feature type="domain" description="NmrA-like" evidence="3">
    <location>
        <begin position="6"/>
        <end position="238"/>
    </location>
</feature>
<accession>A0A2B7Z173</accession>
<comment type="caution">
    <text evidence="4">The sequence shown here is derived from an EMBL/GenBank/DDBJ whole genome shotgun (WGS) entry which is preliminary data.</text>
</comment>
<protein>
    <recommendedName>
        <fullName evidence="3">NmrA-like domain-containing protein</fullName>
    </recommendedName>
</protein>
<dbReference type="OrthoDB" id="9974981at2759"/>
<reference evidence="4 5" key="1">
    <citation type="submission" date="2017-10" db="EMBL/GenBank/DDBJ databases">
        <title>Comparative genomics in systemic dimorphic fungi from Ajellomycetaceae.</title>
        <authorList>
            <person name="Munoz J.F."/>
            <person name="Mcewen J.G."/>
            <person name="Clay O.K."/>
            <person name="Cuomo C.A."/>
        </authorList>
    </citation>
    <scope>NUCLEOTIDE SEQUENCE [LARGE SCALE GENOMIC DNA]</scope>
    <source>
        <strain evidence="4 5">UAMH7299</strain>
    </source>
</reference>
<dbReference type="PANTHER" id="PTHR47706">
    <property type="entry name" value="NMRA-LIKE FAMILY PROTEIN"/>
    <property type="match status" value="1"/>
</dbReference>
<evidence type="ECO:0000256" key="1">
    <source>
        <dbReference type="ARBA" id="ARBA00022857"/>
    </source>
</evidence>
<dbReference type="STRING" id="1447883.A0A2B7Z173"/>
<keyword evidence="1" id="KW-0521">NADP</keyword>
<dbReference type="PANTHER" id="PTHR47706:SF9">
    <property type="entry name" value="NMRA-LIKE DOMAIN-CONTAINING PROTEIN-RELATED"/>
    <property type="match status" value="1"/>
</dbReference>
<gene>
    <name evidence="4" type="ORF">AJ80_01057</name>
</gene>
<sequence length="301" mass="32718">MSSPIKNVIVVGPGGNLGPGVINALVQSPHGYNVSALSRQESSYQPPEGVSLRKTDYTHDSLVEALKGQDAIVSAISKFPEQTKLIDAAVAAGVKRFIPSEFGSDSSHPLARERVPAYQAKQAIRDYLQSKQDQIEFTAFITGPFFELCLQSGFFGANLQTGNATVDPKYKHTRFSVSNLPLICQAIAQALSPALAAKTANQILYVRSGTISLEYILSVLRKVSGKEFPETAFDFDTKVKEEQEKVQNNDDNDVSENWVLIASIMLNPVCGNFDERGIVSNQLLGLPEQEDLEATIKAVVA</sequence>
<dbReference type="EMBL" id="PDNA01000008">
    <property type="protein sequence ID" value="PGH27345.1"/>
    <property type="molecule type" value="Genomic_DNA"/>
</dbReference>
<dbReference type="Proteomes" id="UP000224634">
    <property type="component" value="Unassembled WGS sequence"/>
</dbReference>
<dbReference type="GO" id="GO:0016491">
    <property type="term" value="F:oxidoreductase activity"/>
    <property type="evidence" value="ECO:0007669"/>
    <property type="project" value="UniProtKB-KW"/>
</dbReference>
<dbReference type="AlphaFoldDB" id="A0A2B7Z173"/>
<dbReference type="Gene3D" id="3.40.50.720">
    <property type="entry name" value="NAD(P)-binding Rossmann-like Domain"/>
    <property type="match status" value="1"/>
</dbReference>
<dbReference type="SUPFAM" id="SSF51735">
    <property type="entry name" value="NAD(P)-binding Rossmann-fold domains"/>
    <property type="match status" value="1"/>
</dbReference>
<keyword evidence="2" id="KW-0560">Oxidoreductase</keyword>